<evidence type="ECO:0000256" key="1">
    <source>
        <dbReference type="ARBA" id="ARBA00022448"/>
    </source>
</evidence>
<reference evidence="5 6" key="1">
    <citation type="journal article" date="2019" name="Int. J. Syst. Evol. Microbiol.">
        <title>The Global Catalogue of Microorganisms (GCM) 10K type strain sequencing project: providing services to taxonomists for standard genome sequencing and annotation.</title>
        <authorList>
            <consortium name="The Broad Institute Genomics Platform"/>
            <consortium name="The Broad Institute Genome Sequencing Center for Infectious Disease"/>
            <person name="Wu L."/>
            <person name="Ma J."/>
        </authorList>
    </citation>
    <scope>NUCLEOTIDE SEQUENCE [LARGE SCALE GENOMIC DNA]</scope>
    <source>
        <strain evidence="5 6">JCM 15914</strain>
    </source>
</reference>
<dbReference type="EMBL" id="BAAAQA010000020">
    <property type="protein sequence ID" value="GAA2119562.1"/>
    <property type="molecule type" value="Genomic_DNA"/>
</dbReference>
<dbReference type="Proteomes" id="UP001500166">
    <property type="component" value="Unassembled WGS sequence"/>
</dbReference>
<dbReference type="PANTHER" id="PTHR43790">
    <property type="entry name" value="CARBOHYDRATE TRANSPORT ATP-BINDING PROTEIN MG119-RELATED"/>
    <property type="match status" value="1"/>
</dbReference>
<dbReference type="InterPro" id="IPR027417">
    <property type="entry name" value="P-loop_NTPase"/>
</dbReference>
<accession>A0ABN2XZW0</accession>
<evidence type="ECO:0000313" key="6">
    <source>
        <dbReference type="Proteomes" id="UP001500166"/>
    </source>
</evidence>
<keyword evidence="3" id="KW-0547">Nucleotide-binding</keyword>
<dbReference type="SUPFAM" id="SSF52540">
    <property type="entry name" value="P-loop containing nucleoside triphosphate hydrolases"/>
    <property type="match status" value="1"/>
</dbReference>
<dbReference type="PANTHER" id="PTHR43790:SF9">
    <property type="entry name" value="GALACTOFURANOSE TRANSPORTER ATP-BINDING PROTEIN YTFR"/>
    <property type="match status" value="1"/>
</dbReference>
<keyword evidence="4" id="KW-0067">ATP-binding</keyword>
<evidence type="ECO:0000256" key="4">
    <source>
        <dbReference type="ARBA" id="ARBA00022840"/>
    </source>
</evidence>
<evidence type="ECO:0000256" key="3">
    <source>
        <dbReference type="ARBA" id="ARBA00022741"/>
    </source>
</evidence>
<evidence type="ECO:0000313" key="5">
    <source>
        <dbReference type="EMBL" id="GAA2119562.1"/>
    </source>
</evidence>
<name>A0ABN2XZW0_9MICC</name>
<keyword evidence="6" id="KW-1185">Reference proteome</keyword>
<keyword evidence="2" id="KW-0677">Repeat</keyword>
<organism evidence="5 6">
    <name type="scientific">Kocuria atrinae</name>
    <dbReference type="NCBI Taxonomy" id="592377"/>
    <lineage>
        <taxon>Bacteria</taxon>
        <taxon>Bacillati</taxon>
        <taxon>Actinomycetota</taxon>
        <taxon>Actinomycetes</taxon>
        <taxon>Micrococcales</taxon>
        <taxon>Micrococcaceae</taxon>
        <taxon>Kocuria</taxon>
    </lineage>
</organism>
<dbReference type="Gene3D" id="3.40.50.300">
    <property type="entry name" value="P-loop containing nucleotide triphosphate hydrolases"/>
    <property type="match status" value="1"/>
</dbReference>
<evidence type="ECO:0000256" key="2">
    <source>
        <dbReference type="ARBA" id="ARBA00022737"/>
    </source>
</evidence>
<comment type="caution">
    <text evidence="5">The sequence shown here is derived from an EMBL/GenBank/DDBJ whole genome shotgun (WGS) entry which is preliminary data.</text>
</comment>
<keyword evidence="1" id="KW-0813">Transport</keyword>
<sequence>MLRVRMEDPRLVLMDEVAATFNDHEVATVHAMTRQLASQGRGVIYITHRIDEVRSLADRIVVMREGTIKEEFVPREVGADQIVFSMLERELPERDRPGGQEHEDEALTVRGLSTDSGLNGVDLTLRRGEVLGLTSLRRAGMNELAGAVVGVHPGSYAQLQVSGKDVGINSAQDAVELGIGYLFDNDDELNEAHEQSVARRLRHDDPDPDAGFVREVTALREVVAQVKALHIKTHDIQG</sequence>
<gene>
    <name evidence="5" type="ORF">GCM10009824_20590</name>
</gene>
<evidence type="ECO:0008006" key="7">
    <source>
        <dbReference type="Google" id="ProtNLM"/>
    </source>
</evidence>
<proteinExistence type="predicted"/>
<dbReference type="InterPro" id="IPR050107">
    <property type="entry name" value="ABC_carbohydrate_import_ATPase"/>
</dbReference>
<protein>
    <recommendedName>
        <fullName evidence="7">ABC transporter domain-containing protein</fullName>
    </recommendedName>
</protein>